<evidence type="ECO:0000313" key="4">
    <source>
        <dbReference type="Proteomes" id="UP001555100"/>
    </source>
</evidence>
<evidence type="ECO:0000313" key="1">
    <source>
        <dbReference type="EMBL" id="AZR05940.1"/>
    </source>
</evidence>
<reference evidence="2 4" key="2">
    <citation type="submission" date="2024-01" db="EMBL/GenBank/DDBJ databases">
        <title>Genomic analysis and antimicrobial resistance profiles of Trueperella pyogenes isolated from domestic and wild animals.</title>
        <authorList>
            <person name="Magossi G."/>
            <person name="Gzyl K.E."/>
            <person name="Holman D.B."/>
            <person name="Amat S."/>
        </authorList>
    </citation>
    <scope>NUCLEOTIDE SEQUENCE [LARGE SCALE GENOMIC DNA]</scope>
    <source>
        <strain evidence="2 4">1494</strain>
    </source>
</reference>
<evidence type="ECO:0000313" key="2">
    <source>
        <dbReference type="EMBL" id="MEW6954113.1"/>
    </source>
</evidence>
<dbReference type="AlphaFoldDB" id="A0A0M4JXM9"/>
<dbReference type="Proteomes" id="UP000275951">
    <property type="component" value="Chromosome"/>
</dbReference>
<dbReference type="Pfam" id="PF11253">
    <property type="entry name" value="DUF3052"/>
    <property type="match status" value="1"/>
</dbReference>
<dbReference type="STRING" id="1661.CQ11_01245"/>
<reference evidence="1 3" key="1">
    <citation type="submission" date="2018-11" db="EMBL/GenBank/DDBJ databases">
        <title>Multidrug-resistant genes are associated with an 42-kb island TGI1 carrying a complex class 1 integron in a Trueperella pyogenes.</title>
        <authorList>
            <person name="Dong W."/>
        </authorList>
    </citation>
    <scope>NUCLEOTIDE SEQUENCE [LARGE SCALE GENOMIC DNA]</scope>
    <source>
        <strain evidence="1 3">TP4</strain>
    </source>
</reference>
<dbReference type="Proteomes" id="UP001555100">
    <property type="component" value="Unassembled WGS sequence"/>
</dbReference>
<protein>
    <submittedName>
        <fullName evidence="1">DUF3052 domain-containing protein</fullName>
    </submittedName>
    <submittedName>
        <fullName evidence="2">DUF3052 family protein</fullName>
    </submittedName>
</protein>
<dbReference type="OrthoDB" id="5185945at2"/>
<sequence length="137" mass="15034">MSGLTGKDLGFTSSQLIQEFGYDDDVDMALRNEVEQITGEELEDEDYRGSVDGVIAWWRADDGDVDDLTDLFVDCTGGLADEAASIWLFVPDQRAKLTVPMEDVKEAADTAGLTVTTTHHLASGWNAFRVVSHGRSY</sequence>
<dbReference type="EMBL" id="JBAGNM010000002">
    <property type="protein sequence ID" value="MEW6954113.1"/>
    <property type="molecule type" value="Genomic_DNA"/>
</dbReference>
<name>A0A0M4JXM9_9ACTO</name>
<keyword evidence="4" id="KW-1185">Reference proteome</keyword>
<dbReference type="EMBL" id="CP033905">
    <property type="protein sequence ID" value="AZR05940.1"/>
    <property type="molecule type" value="Genomic_DNA"/>
</dbReference>
<organism evidence="1 3">
    <name type="scientific">Trueperella pyogenes</name>
    <dbReference type="NCBI Taxonomy" id="1661"/>
    <lineage>
        <taxon>Bacteria</taxon>
        <taxon>Bacillati</taxon>
        <taxon>Actinomycetota</taxon>
        <taxon>Actinomycetes</taxon>
        <taxon>Actinomycetales</taxon>
        <taxon>Actinomycetaceae</taxon>
        <taxon>Trueperella</taxon>
    </lineage>
</organism>
<gene>
    <name evidence="1" type="ORF">EBQ10_00595</name>
    <name evidence="2" type="ORF">V3M73_03620</name>
</gene>
<evidence type="ECO:0000313" key="3">
    <source>
        <dbReference type="Proteomes" id="UP000275951"/>
    </source>
</evidence>
<dbReference type="RefSeq" id="WP_039662508.1">
    <property type="nucleotide sequence ID" value="NZ_CP012649.1"/>
</dbReference>
<proteinExistence type="predicted"/>
<dbReference type="GeneID" id="97532205"/>
<accession>A0A0M4JXM9</accession>
<dbReference type="InterPro" id="IPR021412">
    <property type="entry name" value="DUF3052"/>
</dbReference>